<dbReference type="Ensembl" id="ENSPNAT00000011514.2">
    <property type="protein sequence ID" value="ENSPNAP00000023893.2"/>
    <property type="gene ID" value="ENSPNAG00000008484.2"/>
</dbReference>
<dbReference type="PANTHER" id="PTHR22775:SF44">
    <property type="entry name" value="SORTING NEXIN-14"/>
    <property type="match status" value="1"/>
</dbReference>
<reference evidence="12" key="3">
    <citation type="submission" date="2025-09" db="UniProtKB">
        <authorList>
            <consortium name="Ensembl"/>
        </authorList>
    </citation>
    <scope>IDENTIFICATION</scope>
</reference>
<evidence type="ECO:0000256" key="3">
    <source>
        <dbReference type="ARBA" id="ARBA00022448"/>
    </source>
</evidence>
<dbReference type="InterPro" id="IPR037892">
    <property type="entry name" value="SNX14_RGS"/>
</dbReference>
<accession>A0A3B4DKA6</accession>
<dbReference type="InterPro" id="IPR036871">
    <property type="entry name" value="PX_dom_sf"/>
</dbReference>
<dbReference type="Gene3D" id="3.30.1520.10">
    <property type="entry name" value="Phox-like domain"/>
    <property type="match status" value="1"/>
</dbReference>
<dbReference type="Pfam" id="PF00615">
    <property type="entry name" value="RGS"/>
    <property type="match status" value="1"/>
</dbReference>
<feature type="domain" description="PX" evidence="10">
    <location>
        <begin position="539"/>
        <end position="659"/>
    </location>
</feature>
<dbReference type="GO" id="GO:0030425">
    <property type="term" value="C:dendrite"/>
    <property type="evidence" value="ECO:0007669"/>
    <property type="project" value="UniProtKB-SubCell"/>
</dbReference>
<dbReference type="PROSITE" id="PS50195">
    <property type="entry name" value="PX"/>
    <property type="match status" value="1"/>
</dbReference>
<feature type="domain" description="RGS" evidence="9">
    <location>
        <begin position="319"/>
        <end position="451"/>
    </location>
</feature>
<evidence type="ECO:0000256" key="1">
    <source>
        <dbReference type="ARBA" id="ARBA00004279"/>
    </source>
</evidence>
<sequence>HLNIFLTVCGVSIDIFAYVYFYSSFRYLHVIIIFWSFLAGVVTFYCSLGPETLLPNILITVKPKKKVSQIGLELQELFPLAHSCAVCGKVKCKRHRPTLLLENYQPWLDLKVHSKVDASLSEILELVLENFVYPWYRDITDDEAFVDELRVTLRFVAAVLVRRAQRVDIPSLITLKLLKVAMKHIEIIAKARQKVKNSEYLQQAALEEYGPDLHVALRSRRDELLYLRKLTEMLFPYILPPKATDCRSLTLLIREVLAGSVFLPSMDYLADPDTVNHLLLIFIDNSPPEAATEPASALVPFLQKYADVRSKKSSVLKLELKEIREQQDLLFRFMNFLKQEGAVHVLQFCLTVEEFNDKILRPELSDSEKLMLHEEVKKIYETYCLDESIDKIRFDPFIVEEIKNIAEGPYVGVVKLQTMRCLFEAYEHVLSLLENVFTPMFCHSDEYFRQLLRGAESPTRNSRLSRNTSKRGESFGISRIGSKIKGVFKSTTMEGAMLPSYGLAEGEDDMVEEAIMVMEDDSPMEAISTPSTPRNLSAWSITIPYVDLFDDEVKKERIPVYCIDVERNDRRAVGHETEHWSVYRRYLEFYVLESKLTEFHGSFPDAQLPSKRIIGPKNYEFLTSKREEFEEYLQKLLQHPELSNSQLLADFLSPHSMESQFHDKMLPDVNLGKIIKSVPSKLIKEKGQHLEPFIQAFFNSCESPKPKPSRPELTILSPTSENNKKLFNDLYKNNANRSEVTEKRHNQNYFMEMITVEGVYDYLMFVGRVVFHIPDWLHHLLMGGRILFKNTLEAYTDYYLQNKLDKVFQEHRVVSLITLLRDAVFCENSEPRSLEDKQKRAKKTFEEMRNYIPDFLGKCIGEDAKYEGIRLLFDGLQQPVLNKQLTYILLDIAIQELFPELNKVKTSVVAPWM</sequence>
<dbReference type="SMART" id="SM00312">
    <property type="entry name" value="PX"/>
    <property type="match status" value="1"/>
</dbReference>
<dbReference type="CDD" id="cd06877">
    <property type="entry name" value="PX_SNX14"/>
    <property type="match status" value="1"/>
</dbReference>
<dbReference type="AlphaFoldDB" id="A0A3B4DKA6"/>
<dbReference type="InterPro" id="IPR044926">
    <property type="entry name" value="RGS_subdomain_2"/>
</dbReference>
<evidence type="ECO:0000259" key="10">
    <source>
        <dbReference type="PROSITE" id="PS50195"/>
    </source>
</evidence>
<dbReference type="GO" id="GO:0015031">
    <property type="term" value="P:protein transport"/>
    <property type="evidence" value="ECO:0007669"/>
    <property type="project" value="UniProtKB-KW"/>
</dbReference>
<dbReference type="Pfam" id="PF00787">
    <property type="entry name" value="PX"/>
    <property type="match status" value="1"/>
</dbReference>
<evidence type="ECO:0000259" key="11">
    <source>
        <dbReference type="PROSITE" id="PS51207"/>
    </source>
</evidence>
<dbReference type="GO" id="GO:0080025">
    <property type="term" value="F:phosphatidylinositol-3,5-bisphosphate binding"/>
    <property type="evidence" value="ECO:0007669"/>
    <property type="project" value="InterPro"/>
</dbReference>
<evidence type="ECO:0000256" key="5">
    <source>
        <dbReference type="ARBA" id="ARBA00022927"/>
    </source>
</evidence>
<dbReference type="Gene3D" id="1.10.167.10">
    <property type="entry name" value="Regulator of G-protein Signalling 4, domain 2"/>
    <property type="match status" value="1"/>
</dbReference>
<keyword evidence="8" id="KW-0812">Transmembrane</keyword>
<gene>
    <name evidence="12" type="primary">SNX14</name>
</gene>
<dbReference type="Pfam" id="PF08628">
    <property type="entry name" value="Nexin_C"/>
    <property type="match status" value="1"/>
</dbReference>
<feature type="transmembrane region" description="Helical" evidence="8">
    <location>
        <begin position="5"/>
        <end position="21"/>
    </location>
</feature>
<dbReference type="Proteomes" id="UP001501920">
    <property type="component" value="Chromosome 10"/>
</dbReference>
<evidence type="ECO:0000256" key="2">
    <source>
        <dbReference type="ARBA" id="ARBA00010883"/>
    </source>
</evidence>
<evidence type="ECO:0000256" key="6">
    <source>
        <dbReference type="ARBA" id="ARBA00023273"/>
    </source>
</evidence>
<feature type="transmembrane region" description="Helical" evidence="8">
    <location>
        <begin position="27"/>
        <end position="48"/>
    </location>
</feature>
<protein>
    <recommendedName>
        <fullName evidence="7">Sorting nexin-14</fullName>
    </recommendedName>
</protein>
<dbReference type="CDD" id="cd08722">
    <property type="entry name" value="RGS_SNX14"/>
    <property type="match status" value="1"/>
</dbReference>
<dbReference type="InterPro" id="IPR003114">
    <property type="entry name" value="Phox_assoc"/>
</dbReference>
<dbReference type="PROSITE" id="PS51207">
    <property type="entry name" value="PXA"/>
    <property type="match status" value="1"/>
</dbReference>
<dbReference type="InterPro" id="IPR037436">
    <property type="entry name" value="SNX14_PX"/>
</dbReference>
<evidence type="ECO:0000259" key="9">
    <source>
        <dbReference type="PROSITE" id="PS50132"/>
    </source>
</evidence>
<keyword evidence="13" id="KW-1185">Reference proteome</keyword>
<evidence type="ECO:0000256" key="4">
    <source>
        <dbReference type="ARBA" id="ARBA00022553"/>
    </source>
</evidence>
<dbReference type="GO" id="GO:0005770">
    <property type="term" value="C:late endosome"/>
    <property type="evidence" value="ECO:0007669"/>
    <property type="project" value="TreeGrafter"/>
</dbReference>
<evidence type="ECO:0000313" key="13">
    <source>
        <dbReference type="Proteomes" id="UP001501920"/>
    </source>
</evidence>
<reference evidence="12 13" key="1">
    <citation type="submission" date="2020-10" db="EMBL/GenBank/DDBJ databases">
        <title>Pygocentrus nattereri (red-bellied piranha) genome, fPygNat1, primary haplotype.</title>
        <authorList>
            <person name="Myers G."/>
            <person name="Meyer A."/>
            <person name="Karagic N."/>
            <person name="Pippel M."/>
            <person name="Winkler S."/>
            <person name="Tracey A."/>
            <person name="Wood J."/>
            <person name="Formenti G."/>
            <person name="Howe K."/>
            <person name="Fedrigo O."/>
            <person name="Jarvis E.D."/>
        </authorList>
    </citation>
    <scope>NUCLEOTIDE SEQUENCE [LARGE SCALE GENOMIC DNA]</scope>
</reference>
<dbReference type="SMART" id="SM00313">
    <property type="entry name" value="PXA"/>
    <property type="match status" value="1"/>
</dbReference>
<dbReference type="SUPFAM" id="SSF64268">
    <property type="entry name" value="PX domain"/>
    <property type="match status" value="1"/>
</dbReference>
<dbReference type="GeneTree" id="ENSGT00950000182856"/>
<dbReference type="InterPro" id="IPR001683">
    <property type="entry name" value="PX_dom"/>
</dbReference>
<comment type="subcellular location">
    <subcellularLocation>
        <location evidence="1">Cell projection</location>
        <location evidence="1">Dendrite</location>
    </subcellularLocation>
</comment>
<organism evidence="12 13">
    <name type="scientific">Pygocentrus nattereri</name>
    <name type="common">Red-bellied piranha</name>
    <dbReference type="NCBI Taxonomy" id="42514"/>
    <lineage>
        <taxon>Eukaryota</taxon>
        <taxon>Metazoa</taxon>
        <taxon>Chordata</taxon>
        <taxon>Craniata</taxon>
        <taxon>Vertebrata</taxon>
        <taxon>Euteleostomi</taxon>
        <taxon>Actinopterygii</taxon>
        <taxon>Neopterygii</taxon>
        <taxon>Teleostei</taxon>
        <taxon>Ostariophysi</taxon>
        <taxon>Characiformes</taxon>
        <taxon>Characoidei</taxon>
        <taxon>Pygocentrus</taxon>
    </lineage>
</organism>
<evidence type="ECO:0000313" key="12">
    <source>
        <dbReference type="Ensembl" id="ENSPNAP00000023893.2"/>
    </source>
</evidence>
<dbReference type="InterPro" id="IPR036305">
    <property type="entry name" value="RGS_sf"/>
</dbReference>
<dbReference type="FunFam" id="3.30.1520.10:FF:000007">
    <property type="entry name" value="sorting nexin-14 isoform X1"/>
    <property type="match status" value="1"/>
</dbReference>
<feature type="domain" description="PXA" evidence="11">
    <location>
        <begin position="113"/>
        <end position="287"/>
    </location>
</feature>
<keyword evidence="4" id="KW-0597">Phosphoprotein</keyword>
<evidence type="ECO:0000256" key="8">
    <source>
        <dbReference type="SAM" id="Phobius"/>
    </source>
</evidence>
<dbReference type="PROSITE" id="PS50132">
    <property type="entry name" value="RGS"/>
    <property type="match status" value="1"/>
</dbReference>
<keyword evidence="6" id="KW-0966">Cell projection</keyword>
<dbReference type="InterPro" id="IPR016137">
    <property type="entry name" value="RGS"/>
</dbReference>
<reference evidence="12" key="2">
    <citation type="submission" date="2025-08" db="UniProtKB">
        <authorList>
            <consortium name="Ensembl"/>
        </authorList>
    </citation>
    <scope>IDENTIFICATION</scope>
</reference>
<comment type="similarity">
    <text evidence="2">Belongs to the sorting nexin family.</text>
</comment>
<dbReference type="SMART" id="SM00315">
    <property type="entry name" value="RGS"/>
    <property type="match status" value="1"/>
</dbReference>
<evidence type="ECO:0000256" key="7">
    <source>
        <dbReference type="ARBA" id="ARBA00071933"/>
    </source>
</evidence>
<keyword evidence="8" id="KW-1133">Transmembrane helix</keyword>
<keyword evidence="5" id="KW-0653">Protein transport</keyword>
<proteinExistence type="inferred from homology"/>
<keyword evidence="8" id="KW-0472">Membrane</keyword>
<name>A0A3B4DKA6_PYGNA</name>
<dbReference type="FunFam" id="1.10.167.10:FF:000004">
    <property type="entry name" value="sorting nexin-14 isoform X1"/>
    <property type="match status" value="1"/>
</dbReference>
<keyword evidence="3" id="KW-0813">Transport</keyword>
<dbReference type="PANTHER" id="PTHR22775">
    <property type="entry name" value="SORTING NEXIN"/>
    <property type="match status" value="1"/>
</dbReference>
<dbReference type="GO" id="GO:0097352">
    <property type="term" value="P:autophagosome maturation"/>
    <property type="evidence" value="ECO:0007669"/>
    <property type="project" value="TreeGrafter"/>
</dbReference>
<dbReference type="Pfam" id="PF02194">
    <property type="entry name" value="PXA"/>
    <property type="match status" value="1"/>
</dbReference>
<dbReference type="InterPro" id="IPR013937">
    <property type="entry name" value="Sorting_nexin_C"/>
</dbReference>
<dbReference type="SUPFAM" id="SSF48097">
    <property type="entry name" value="Regulator of G-protein signaling, RGS"/>
    <property type="match status" value="1"/>
</dbReference>